<dbReference type="AlphaFoldDB" id="A0A495S941"/>
<dbReference type="RefSeq" id="WP_170149023.1">
    <property type="nucleotide sequence ID" value="NZ_RBXB01000003.1"/>
</dbReference>
<evidence type="ECO:0000313" key="1">
    <source>
        <dbReference type="EMBL" id="RKS96140.1"/>
    </source>
</evidence>
<reference evidence="1 2" key="1">
    <citation type="submission" date="2018-10" db="EMBL/GenBank/DDBJ databases">
        <title>Genomic Encyclopedia of Archaeal and Bacterial Type Strains, Phase II (KMG-II): from individual species to whole genera.</title>
        <authorList>
            <person name="Goeker M."/>
        </authorList>
    </citation>
    <scope>NUCLEOTIDE SEQUENCE [LARGE SCALE GENOMIC DNA]</scope>
    <source>
        <strain evidence="1 2">DSM 14219</strain>
    </source>
</reference>
<proteinExistence type="predicted"/>
<organism evidence="1 2">
    <name type="scientific">Chryseobacterium defluvii</name>
    <dbReference type="NCBI Taxonomy" id="160396"/>
    <lineage>
        <taxon>Bacteria</taxon>
        <taxon>Pseudomonadati</taxon>
        <taxon>Bacteroidota</taxon>
        <taxon>Flavobacteriia</taxon>
        <taxon>Flavobacteriales</taxon>
        <taxon>Weeksellaceae</taxon>
        <taxon>Chryseobacterium group</taxon>
        <taxon>Chryseobacterium</taxon>
    </lineage>
</organism>
<sequence length="52" mass="5720">MKNLKMLQNPLSRTRLKEISGGIIIGCSKQCCPTDGRPRCPGIYCPDVVCPQ</sequence>
<accession>A0A495S941</accession>
<dbReference type="Proteomes" id="UP000272428">
    <property type="component" value="Unassembled WGS sequence"/>
</dbReference>
<name>A0A495S941_9FLAO</name>
<comment type="caution">
    <text evidence="1">The sequence shown here is derived from an EMBL/GenBank/DDBJ whole genome shotgun (WGS) entry which is preliminary data.</text>
</comment>
<gene>
    <name evidence="1" type="ORF">BCF58_2560</name>
</gene>
<protein>
    <submittedName>
        <fullName evidence="1">Uncharacterized protein</fullName>
    </submittedName>
</protein>
<evidence type="ECO:0000313" key="2">
    <source>
        <dbReference type="Proteomes" id="UP000272428"/>
    </source>
</evidence>
<dbReference type="EMBL" id="RBXB01000003">
    <property type="protein sequence ID" value="RKS96140.1"/>
    <property type="molecule type" value="Genomic_DNA"/>
</dbReference>
<keyword evidence="2" id="KW-1185">Reference proteome</keyword>